<keyword evidence="2" id="KW-1185">Reference proteome</keyword>
<dbReference type="STRING" id="675511.GCA_000341735_01801"/>
<dbReference type="EMBL" id="CP035467">
    <property type="protein sequence ID" value="QCW81863.1"/>
    <property type="molecule type" value="Genomic_DNA"/>
</dbReference>
<proteinExistence type="predicted"/>
<evidence type="ECO:0000313" key="2">
    <source>
        <dbReference type="Proteomes" id="UP000305881"/>
    </source>
</evidence>
<sequence length="159" mass="18052">MARDRMKKIFLGLTVCLFWLISAEAQELYPAERLGRGRLVFEKSRHAIELEVAMTETARARGLMFREALAENTGMLFIHPKEDVLGVWMKNTKIPLDILFISPQGKIVSILQNVQPCITTACGVYDSRVKALFMLEVNAGTVERLKIMQGDRVLIELEE</sequence>
<dbReference type="OrthoDB" id="5526466at2"/>
<dbReference type="KEGG" id="mbur:EQU24_06060"/>
<accession>A0A4P9UN19</accession>
<dbReference type="PANTHER" id="PTHR37953">
    <property type="entry name" value="UPF0127 PROTEIN MJ1496"/>
    <property type="match status" value="1"/>
</dbReference>
<organism evidence="1 2">
    <name type="scientific">Methylotuvimicrobium buryatense</name>
    <name type="common">Methylomicrobium buryatense</name>
    <dbReference type="NCBI Taxonomy" id="95641"/>
    <lineage>
        <taxon>Bacteria</taxon>
        <taxon>Pseudomonadati</taxon>
        <taxon>Pseudomonadota</taxon>
        <taxon>Gammaproteobacteria</taxon>
        <taxon>Methylococcales</taxon>
        <taxon>Methylococcaceae</taxon>
        <taxon>Methylotuvimicrobium</taxon>
    </lineage>
</organism>
<dbReference type="Pfam" id="PF02643">
    <property type="entry name" value="DUF192"/>
    <property type="match status" value="1"/>
</dbReference>
<evidence type="ECO:0000313" key="1">
    <source>
        <dbReference type="EMBL" id="QCW81863.1"/>
    </source>
</evidence>
<dbReference type="AlphaFoldDB" id="A0A4P9UN19"/>
<reference evidence="2" key="1">
    <citation type="journal article" date="2019" name="J. Bacteriol.">
        <title>A Mutagenic Screen Identifies a TonB-Dependent Receptor Required for the Lanthanide Metal Switch in the Type I Methanotroph 'Methylotuvimicrobium buryatense' 5GB1C.</title>
        <authorList>
            <person name="Groom J.D."/>
            <person name="Ford S.M."/>
            <person name="Pesesky M.W."/>
            <person name="Lidstrom M.E."/>
        </authorList>
    </citation>
    <scope>NUCLEOTIDE SEQUENCE [LARGE SCALE GENOMIC DNA]</scope>
    <source>
        <strain evidence="2">5GB1C</strain>
    </source>
</reference>
<name>A0A4P9UN19_METBY</name>
<gene>
    <name evidence="1" type="ORF">EQU24_06060</name>
</gene>
<dbReference type="InterPro" id="IPR038695">
    <property type="entry name" value="Saro_0823-like_sf"/>
</dbReference>
<dbReference type="PANTHER" id="PTHR37953:SF1">
    <property type="entry name" value="UPF0127 PROTEIN MJ1496"/>
    <property type="match status" value="1"/>
</dbReference>
<protein>
    <submittedName>
        <fullName evidence="1">DUF192 domain-containing protein</fullName>
    </submittedName>
</protein>
<dbReference type="Proteomes" id="UP000305881">
    <property type="component" value="Chromosome"/>
</dbReference>
<dbReference type="Gene3D" id="2.60.120.1140">
    <property type="entry name" value="Protein of unknown function DUF192"/>
    <property type="match status" value="1"/>
</dbReference>
<dbReference type="InterPro" id="IPR003795">
    <property type="entry name" value="DUF192"/>
</dbReference>